<gene>
    <name evidence="1" type="ORF">ciss_18980</name>
</gene>
<dbReference type="PANTHER" id="PTHR21599">
    <property type="entry name" value="GLYCERATE KINASE"/>
    <property type="match status" value="1"/>
</dbReference>
<dbReference type="InterPro" id="IPR004381">
    <property type="entry name" value="Glycerate_kinase"/>
</dbReference>
<sequence length="98" mass="10858">MELIIITGEGATDYQTMFGKVPLGVARLARKFGKSVVCISGLLNAGYEKLYAEGITALFCIVNRPMTLDEAMERGKNCLKKFLKTSLDYIIYGRKGDK</sequence>
<keyword evidence="1" id="KW-0418">Kinase</keyword>
<dbReference type="AlphaFoldDB" id="A0A1L8D450"/>
<reference evidence="2" key="1">
    <citation type="submission" date="2016-12" db="EMBL/GenBank/DDBJ databases">
        <title>Draft Genome Sequences od Carboxydothermus pertinax and islandicus, Hydrogenogenic Carboxydotrophic Bacteria.</title>
        <authorList>
            <person name="Fukuyama Y."/>
            <person name="Ohmae K."/>
            <person name="Yoneda Y."/>
            <person name="Yoshida T."/>
            <person name="Sako Y."/>
        </authorList>
    </citation>
    <scope>NUCLEOTIDE SEQUENCE [LARGE SCALE GENOMIC DNA]</scope>
    <source>
        <strain evidence="2">SET</strain>
    </source>
</reference>
<evidence type="ECO:0000313" key="1">
    <source>
        <dbReference type="EMBL" id="GAV25965.1"/>
    </source>
</evidence>
<comment type="caution">
    <text evidence="1">The sequence shown here is derived from an EMBL/GenBank/DDBJ whole genome shotgun (WGS) entry which is preliminary data.</text>
</comment>
<dbReference type="RefSeq" id="WP_075866153.1">
    <property type="nucleotide sequence ID" value="NZ_BDJL01000120.1"/>
</dbReference>
<dbReference type="InterPro" id="IPR036129">
    <property type="entry name" value="Glycerate_kinase_sf"/>
</dbReference>
<dbReference type="InterPro" id="IPR018197">
    <property type="entry name" value="Glycerate_kinase_RE-like"/>
</dbReference>
<dbReference type="SUPFAM" id="SSF110738">
    <property type="entry name" value="Glycerate kinase I"/>
    <property type="match status" value="1"/>
</dbReference>
<organism evidence="1 2">
    <name type="scientific">Carboxydothermus islandicus</name>
    <dbReference type="NCBI Taxonomy" id="661089"/>
    <lineage>
        <taxon>Bacteria</taxon>
        <taxon>Bacillati</taxon>
        <taxon>Bacillota</taxon>
        <taxon>Clostridia</taxon>
        <taxon>Thermoanaerobacterales</taxon>
        <taxon>Thermoanaerobacteraceae</taxon>
        <taxon>Carboxydothermus</taxon>
    </lineage>
</organism>
<accession>A0A1L8D450</accession>
<dbReference type="Gene3D" id="3.40.50.10350">
    <property type="entry name" value="Glycerate kinase, domain 1"/>
    <property type="match status" value="1"/>
</dbReference>
<dbReference type="GO" id="GO:0031388">
    <property type="term" value="P:organic acid phosphorylation"/>
    <property type="evidence" value="ECO:0007669"/>
    <property type="project" value="InterPro"/>
</dbReference>
<keyword evidence="2" id="KW-1185">Reference proteome</keyword>
<dbReference type="PANTHER" id="PTHR21599:SF0">
    <property type="entry name" value="GLYCERATE KINASE"/>
    <property type="match status" value="1"/>
</dbReference>
<dbReference type="STRING" id="661089.ciss_18980"/>
<protein>
    <submittedName>
        <fullName evidence="1">Glycerate kinase</fullName>
    </submittedName>
</protein>
<dbReference type="GO" id="GO:0008887">
    <property type="term" value="F:glycerate kinase activity"/>
    <property type="evidence" value="ECO:0007669"/>
    <property type="project" value="InterPro"/>
</dbReference>
<evidence type="ECO:0000313" key="2">
    <source>
        <dbReference type="Proteomes" id="UP000187338"/>
    </source>
</evidence>
<dbReference type="Pfam" id="PF02595">
    <property type="entry name" value="Gly_kinase"/>
    <property type="match status" value="1"/>
</dbReference>
<name>A0A1L8D450_9THEO</name>
<proteinExistence type="predicted"/>
<dbReference type="EMBL" id="BDJL01000120">
    <property type="protein sequence ID" value="GAV25965.1"/>
    <property type="molecule type" value="Genomic_DNA"/>
</dbReference>
<dbReference type="Proteomes" id="UP000187338">
    <property type="component" value="Unassembled WGS sequence"/>
</dbReference>
<keyword evidence="1" id="KW-0808">Transferase</keyword>